<evidence type="ECO:0000256" key="4">
    <source>
        <dbReference type="ARBA" id="ARBA00022737"/>
    </source>
</evidence>
<organism evidence="10 11">
    <name type="scientific">Oikopleura dioica</name>
    <name type="common">Tunicate</name>
    <dbReference type="NCBI Taxonomy" id="34765"/>
    <lineage>
        <taxon>Eukaryota</taxon>
        <taxon>Metazoa</taxon>
        <taxon>Chordata</taxon>
        <taxon>Tunicata</taxon>
        <taxon>Appendicularia</taxon>
        <taxon>Copelata</taxon>
        <taxon>Oikopleuridae</taxon>
        <taxon>Oikopleura</taxon>
    </lineage>
</organism>
<dbReference type="PROSITE" id="PS50082">
    <property type="entry name" value="WD_REPEATS_2"/>
    <property type="match status" value="6"/>
</dbReference>
<keyword evidence="5" id="KW-0547">Nucleotide-binding</keyword>
<feature type="domain" description="MobA-like NTP transferase" evidence="7">
    <location>
        <begin position="314"/>
        <end position="424"/>
    </location>
</feature>
<sequence length="673" mass="74127">MSTAPAKPASKQVAPPNYKCVLSLKGHTKAISCVKFSEDGLWLASASADRTIRIWNAYDGNIEAVIAGHKLGISEIAWSNDSTLLCSASDDKTVKIWDVGTRKCLKTLKGHTNYVLCCGFNPQSSLIVSGSFDESVRIWDVKTGMALKCLPAHSDPVSAVHFNRDGSLIVSSSYDGLCRIWCTSTGQCLKTLIDNDPTNPPVSYVKFSPNGKYILAATLDNTLKLWDYSKGRCLKQYSGHQNKKYCIFANFSVTGGKWIVSGSEDNKVYLWNLQTKEIVQKLEGHEDVVICTAVHPNQNMIASGGLEGDKLMKAVILVGGFGTRLRPLTLDCPKPLVDFCNKPMMLHQIEALVAAGVNHIILAVSYMSDMLQEKLGHHADRLGIKISFSHETVPMDTAGPLALARDLIKEGNDGKPFFVMNADVTADFPFKSMLEFHQKHGKEGTIVVTKVEEPSKYGVVVYDRESGLIDRFVEKPQVFVSNRINAGMYIFSEKMLDRIPNKPTSMEQYIFPQLTSEKQLHCLELEGFWMDVGQPKDYLTGMCLKLNSLRQNSPDLLASGDGIEGNVLAHPSVKIGTGCRIGPNVVLGPGVVVEDGVRIKRSTVMDNSKVKAHAWMESTIVGWESTVGSWTRLENVTVLGKDVKVRDEMYLNGVRVLPHKSIKESVPEPGIIM</sequence>
<dbReference type="Gene3D" id="2.160.10.10">
    <property type="entry name" value="Hexapeptide repeat proteins"/>
    <property type="match status" value="1"/>
</dbReference>
<proteinExistence type="inferred from homology"/>
<feature type="repeat" description="WD" evidence="6">
    <location>
        <begin position="202"/>
        <end position="236"/>
    </location>
</feature>
<dbReference type="SUPFAM" id="SSF50978">
    <property type="entry name" value="WD40 repeat-like"/>
    <property type="match status" value="1"/>
</dbReference>
<dbReference type="PROSITE" id="PS00678">
    <property type="entry name" value="WD_REPEATS_1"/>
    <property type="match status" value="3"/>
</dbReference>
<feature type="repeat" description="WD" evidence="6">
    <location>
        <begin position="150"/>
        <end position="191"/>
    </location>
</feature>
<dbReference type="InterPro" id="IPR019775">
    <property type="entry name" value="WD40_repeat_CS"/>
</dbReference>
<evidence type="ECO:0000313" key="11">
    <source>
        <dbReference type="Proteomes" id="UP001158576"/>
    </source>
</evidence>
<dbReference type="PRINTS" id="PR00320">
    <property type="entry name" value="GPROTEINBRPT"/>
</dbReference>
<dbReference type="Pfam" id="PF25175">
    <property type="entry name" value="Beta-prop_WDR5"/>
    <property type="match status" value="1"/>
</dbReference>
<evidence type="ECO:0000259" key="9">
    <source>
        <dbReference type="Pfam" id="PF25175"/>
    </source>
</evidence>
<dbReference type="InterPro" id="IPR020472">
    <property type="entry name" value="WD40_PAC1"/>
</dbReference>
<dbReference type="Gene3D" id="3.90.550.10">
    <property type="entry name" value="Spore Coat Polysaccharide Biosynthesis Protein SpsA, Chain A"/>
    <property type="match status" value="1"/>
</dbReference>
<evidence type="ECO:0000256" key="6">
    <source>
        <dbReference type="PROSITE-ProRule" id="PRU00221"/>
    </source>
</evidence>
<dbReference type="Pfam" id="PF25087">
    <property type="entry name" value="GMPPB_C"/>
    <property type="match status" value="1"/>
</dbReference>
<keyword evidence="11" id="KW-1185">Reference proteome</keyword>
<evidence type="ECO:0000256" key="3">
    <source>
        <dbReference type="ARBA" id="ARBA00022679"/>
    </source>
</evidence>
<evidence type="ECO:0000313" key="10">
    <source>
        <dbReference type="EMBL" id="CAG5112513.1"/>
    </source>
</evidence>
<dbReference type="InterPro" id="IPR045233">
    <property type="entry name" value="GMPPB_N"/>
</dbReference>
<feature type="domain" description="Mannose-1-phosphate guanyltransferase C-terminal" evidence="8">
    <location>
        <begin position="563"/>
        <end position="672"/>
    </location>
</feature>
<dbReference type="Pfam" id="PF12804">
    <property type="entry name" value="NTP_transf_3"/>
    <property type="match status" value="1"/>
</dbReference>
<dbReference type="InterPro" id="IPR015943">
    <property type="entry name" value="WD40/YVTN_repeat-like_dom_sf"/>
</dbReference>
<dbReference type="InterPro" id="IPR001680">
    <property type="entry name" value="WD40_rpt"/>
</dbReference>
<feature type="repeat" description="WD" evidence="6">
    <location>
        <begin position="24"/>
        <end position="65"/>
    </location>
</feature>
<protein>
    <submittedName>
        <fullName evidence="10">Oidioi.mRNA.OKI2018_I69.chr2.g6723.t1.cds</fullName>
    </submittedName>
</protein>
<keyword evidence="3" id="KW-0808">Transferase</keyword>
<dbReference type="InterPro" id="IPR025877">
    <property type="entry name" value="MobA-like_NTP_Trfase"/>
</dbReference>
<evidence type="ECO:0000256" key="1">
    <source>
        <dbReference type="ARBA" id="ARBA00007636"/>
    </source>
</evidence>
<dbReference type="CDD" id="cd00200">
    <property type="entry name" value="WD40"/>
    <property type="match status" value="1"/>
</dbReference>
<keyword evidence="2 6" id="KW-0853">WD repeat</keyword>
<comment type="similarity">
    <text evidence="1">Belongs to the WD repeat WDR5/wds family.</text>
</comment>
<dbReference type="Gene3D" id="2.130.10.10">
    <property type="entry name" value="YVTN repeat-like/Quinoprotein amine dehydrogenase"/>
    <property type="match status" value="1"/>
</dbReference>
<evidence type="ECO:0000256" key="5">
    <source>
        <dbReference type="ARBA" id="ARBA00022741"/>
    </source>
</evidence>
<evidence type="ECO:0000256" key="2">
    <source>
        <dbReference type="ARBA" id="ARBA00022574"/>
    </source>
</evidence>
<evidence type="ECO:0000259" key="7">
    <source>
        <dbReference type="Pfam" id="PF12804"/>
    </source>
</evidence>
<evidence type="ECO:0000259" key="8">
    <source>
        <dbReference type="Pfam" id="PF25087"/>
    </source>
</evidence>
<dbReference type="InterPro" id="IPR029044">
    <property type="entry name" value="Nucleotide-diphossugar_trans"/>
</dbReference>
<dbReference type="InterPro" id="IPR056729">
    <property type="entry name" value="GMPPB_C"/>
</dbReference>
<accession>A0ABN7T685</accession>
<name>A0ABN7T685_OIKDI</name>
<feature type="domain" description="WDR5-like beta-propeller" evidence="9">
    <location>
        <begin position="24"/>
        <end position="313"/>
    </location>
</feature>
<dbReference type="InterPro" id="IPR036322">
    <property type="entry name" value="WD40_repeat_dom_sf"/>
</dbReference>
<dbReference type="PANTHER" id="PTHR22572">
    <property type="entry name" value="SUGAR-1-PHOSPHATE GUANYL TRANSFERASE"/>
    <property type="match status" value="1"/>
</dbReference>
<feature type="repeat" description="WD" evidence="6">
    <location>
        <begin position="108"/>
        <end position="149"/>
    </location>
</feature>
<feature type="repeat" description="WD" evidence="6">
    <location>
        <begin position="237"/>
        <end position="281"/>
    </location>
</feature>
<reference evidence="10 11" key="1">
    <citation type="submission" date="2021-04" db="EMBL/GenBank/DDBJ databases">
        <authorList>
            <person name="Bliznina A."/>
        </authorList>
    </citation>
    <scope>NUCLEOTIDE SEQUENCE [LARGE SCALE GENOMIC DNA]</scope>
</reference>
<dbReference type="EMBL" id="OU015567">
    <property type="protein sequence ID" value="CAG5112513.1"/>
    <property type="molecule type" value="Genomic_DNA"/>
</dbReference>
<dbReference type="InterPro" id="IPR050486">
    <property type="entry name" value="Mannose-1P_guanyltransferase"/>
</dbReference>
<feature type="repeat" description="WD" evidence="6">
    <location>
        <begin position="66"/>
        <end position="107"/>
    </location>
</feature>
<dbReference type="SMART" id="SM00320">
    <property type="entry name" value="WD40"/>
    <property type="match status" value="7"/>
</dbReference>
<dbReference type="SUPFAM" id="SSF53448">
    <property type="entry name" value="Nucleotide-diphospho-sugar transferases"/>
    <property type="match status" value="1"/>
</dbReference>
<dbReference type="InterPro" id="IPR059122">
    <property type="entry name" value="Beta-prop_WDR5-like"/>
</dbReference>
<dbReference type="CDD" id="cd06425">
    <property type="entry name" value="M1P_guanylylT_B_like_N"/>
    <property type="match status" value="1"/>
</dbReference>
<keyword evidence="4" id="KW-0677">Repeat</keyword>
<gene>
    <name evidence="10" type="ORF">OKIOD_LOCUS15488</name>
</gene>
<dbReference type="Proteomes" id="UP001158576">
    <property type="component" value="Chromosome 2"/>
</dbReference>
<dbReference type="PROSITE" id="PS50294">
    <property type="entry name" value="WD_REPEATS_REGION"/>
    <property type="match status" value="5"/>
</dbReference>